<protein>
    <recommendedName>
        <fullName evidence="4 6">dTDP-4-dehydrorhamnose reductase</fullName>
        <ecNumber evidence="3 6">1.1.1.133</ecNumber>
    </recommendedName>
</protein>
<reference evidence="8 9" key="1">
    <citation type="submission" date="2022-01" db="EMBL/GenBank/DDBJ databases">
        <title>Whole genome-based taxonomy of the Shewanellaceae.</title>
        <authorList>
            <person name="Martin-Rodriguez A.J."/>
        </authorList>
    </citation>
    <scope>NUCLEOTIDE SEQUENCE [LARGE SCALE GENOMIC DNA]</scope>
    <source>
        <strain evidence="8 9">DSM 21332</strain>
    </source>
</reference>
<dbReference type="InterPro" id="IPR029903">
    <property type="entry name" value="RmlD-like-bd"/>
</dbReference>
<evidence type="ECO:0000313" key="8">
    <source>
        <dbReference type="EMBL" id="MCL2914155.1"/>
    </source>
</evidence>
<evidence type="ECO:0000313" key="9">
    <source>
        <dbReference type="Proteomes" id="UP001202831"/>
    </source>
</evidence>
<evidence type="ECO:0000256" key="3">
    <source>
        <dbReference type="ARBA" id="ARBA00012929"/>
    </source>
</evidence>
<comment type="pathway">
    <text evidence="1 6">Carbohydrate biosynthesis; dTDP-L-rhamnose biosynthesis.</text>
</comment>
<dbReference type="InterPro" id="IPR036291">
    <property type="entry name" value="NAD(P)-bd_dom_sf"/>
</dbReference>
<dbReference type="CDD" id="cd05254">
    <property type="entry name" value="dTDP_HR_like_SDR_e"/>
    <property type="match status" value="1"/>
</dbReference>
<evidence type="ECO:0000256" key="6">
    <source>
        <dbReference type="RuleBase" id="RU364082"/>
    </source>
</evidence>
<evidence type="ECO:0000256" key="1">
    <source>
        <dbReference type="ARBA" id="ARBA00004781"/>
    </source>
</evidence>
<evidence type="ECO:0000256" key="2">
    <source>
        <dbReference type="ARBA" id="ARBA00010944"/>
    </source>
</evidence>
<dbReference type="EC" id="1.1.1.133" evidence="3 6"/>
<evidence type="ECO:0000256" key="5">
    <source>
        <dbReference type="ARBA" id="ARBA00048200"/>
    </source>
</evidence>
<dbReference type="RefSeq" id="WP_249248879.1">
    <property type="nucleotide sequence ID" value="NZ_JAKIKT010000003.1"/>
</dbReference>
<dbReference type="Gene3D" id="3.40.50.720">
    <property type="entry name" value="NAD(P)-binding Rossmann-like Domain"/>
    <property type="match status" value="1"/>
</dbReference>
<comment type="catalytic activity">
    <reaction evidence="5 6">
        <text>dTDP-beta-L-rhamnose + NADP(+) = dTDP-4-dehydro-beta-L-rhamnose + NADPH + H(+)</text>
        <dbReference type="Rhea" id="RHEA:21796"/>
        <dbReference type="ChEBI" id="CHEBI:15378"/>
        <dbReference type="ChEBI" id="CHEBI:57510"/>
        <dbReference type="ChEBI" id="CHEBI:57783"/>
        <dbReference type="ChEBI" id="CHEBI:58349"/>
        <dbReference type="ChEBI" id="CHEBI:62830"/>
        <dbReference type="EC" id="1.1.1.133"/>
    </reaction>
</comment>
<evidence type="ECO:0000259" key="7">
    <source>
        <dbReference type="Pfam" id="PF04321"/>
    </source>
</evidence>
<dbReference type="GO" id="GO:0008831">
    <property type="term" value="F:dTDP-4-dehydrorhamnose reductase activity"/>
    <property type="evidence" value="ECO:0007669"/>
    <property type="project" value="UniProtKB-EC"/>
</dbReference>
<accession>A0ABT0N7T3</accession>
<dbReference type="PANTHER" id="PTHR10491">
    <property type="entry name" value="DTDP-4-DEHYDRORHAMNOSE REDUCTASE"/>
    <property type="match status" value="1"/>
</dbReference>
<dbReference type="InterPro" id="IPR005913">
    <property type="entry name" value="dTDP_dehydrorham_reduct"/>
</dbReference>
<evidence type="ECO:0000256" key="4">
    <source>
        <dbReference type="ARBA" id="ARBA00017099"/>
    </source>
</evidence>
<dbReference type="EMBL" id="JAKIKT010000003">
    <property type="protein sequence ID" value="MCL2914155.1"/>
    <property type="molecule type" value="Genomic_DNA"/>
</dbReference>
<name>A0ABT0N7T3_9GAMM</name>
<dbReference type="PANTHER" id="PTHR10491:SF4">
    <property type="entry name" value="METHIONINE ADENOSYLTRANSFERASE 2 SUBUNIT BETA"/>
    <property type="match status" value="1"/>
</dbReference>
<feature type="domain" description="RmlD-like substrate binding" evidence="7">
    <location>
        <begin position="1"/>
        <end position="293"/>
    </location>
</feature>
<comment type="cofactor">
    <cofactor evidence="6">
        <name>Mg(2+)</name>
        <dbReference type="ChEBI" id="CHEBI:18420"/>
    </cofactor>
    <text evidence="6">Binds 1 Mg(2+) ion per monomer.</text>
</comment>
<keyword evidence="6 8" id="KW-0560">Oxidoreductase</keyword>
<keyword evidence="9" id="KW-1185">Reference proteome</keyword>
<dbReference type="Proteomes" id="UP001202831">
    <property type="component" value="Unassembled WGS sequence"/>
</dbReference>
<proteinExistence type="inferred from homology"/>
<organism evidence="8 9">
    <name type="scientific">Shewanella corallii</name>
    <dbReference type="NCBI Taxonomy" id="560080"/>
    <lineage>
        <taxon>Bacteria</taxon>
        <taxon>Pseudomonadati</taxon>
        <taxon>Pseudomonadota</taxon>
        <taxon>Gammaproteobacteria</taxon>
        <taxon>Alteromonadales</taxon>
        <taxon>Shewanellaceae</taxon>
        <taxon>Shewanella</taxon>
    </lineage>
</organism>
<keyword evidence="6" id="KW-0521">NADP</keyword>
<gene>
    <name evidence="8" type="primary">rfbD</name>
    <name evidence="8" type="ORF">L2725_10295</name>
</gene>
<comment type="similarity">
    <text evidence="2 6">Belongs to the dTDP-4-dehydrorhamnose reductase family.</text>
</comment>
<dbReference type="Pfam" id="PF04321">
    <property type="entry name" value="RmlD_sub_bind"/>
    <property type="match status" value="1"/>
</dbReference>
<dbReference type="NCBIfam" id="TIGR01214">
    <property type="entry name" value="rmlD"/>
    <property type="match status" value="1"/>
</dbReference>
<sequence>MKILITGSKGQLGYELQRSCPTGLEAIYTDSAELDITDRDAVFSTIAELKPDVVINAAAYTAVDKAETDKEICYAVNAHAVGHLATTCRQHGVRLVHVSTDFIFNGEKQSPYQPEDTPAPLSVYGDSKLKGEQQLLEALAVDHKAGYAIVRTSWVYSRHGNNFVKTMLRLMNERDQLGIVGDQIGTPTWAHNLAWVCWQLALQSEVNGLFHYSDSSEQTQGISWYDFASAIQSIGFEQGLMCETIPLGAITTADYPTPAKRPTYSVMDTCRIQKALGFTAPHWRDSLKKMMQEV</sequence>
<dbReference type="Gene3D" id="3.90.25.10">
    <property type="entry name" value="UDP-galactose 4-epimerase, domain 1"/>
    <property type="match status" value="1"/>
</dbReference>
<dbReference type="SUPFAM" id="SSF51735">
    <property type="entry name" value="NAD(P)-binding Rossmann-fold domains"/>
    <property type="match status" value="1"/>
</dbReference>
<comment type="caution">
    <text evidence="8">The sequence shown here is derived from an EMBL/GenBank/DDBJ whole genome shotgun (WGS) entry which is preliminary data.</text>
</comment>
<comment type="function">
    <text evidence="6">Catalyzes the reduction of dTDP-6-deoxy-L-lyxo-4-hexulose to yield dTDP-L-rhamnose.</text>
</comment>